<dbReference type="NCBIfam" id="NF033788">
    <property type="entry name" value="HTH_metalloreg"/>
    <property type="match status" value="1"/>
</dbReference>
<dbReference type="Proteomes" id="UP000612362">
    <property type="component" value="Unassembled WGS sequence"/>
</dbReference>
<dbReference type="PANTHER" id="PTHR33154">
    <property type="entry name" value="TRANSCRIPTIONAL REGULATOR, ARSR FAMILY"/>
    <property type="match status" value="1"/>
</dbReference>
<organism evidence="5 6">
    <name type="scientific">Ktedonospora formicarum</name>
    <dbReference type="NCBI Taxonomy" id="2778364"/>
    <lineage>
        <taxon>Bacteria</taxon>
        <taxon>Bacillati</taxon>
        <taxon>Chloroflexota</taxon>
        <taxon>Ktedonobacteria</taxon>
        <taxon>Ktedonobacterales</taxon>
        <taxon>Ktedonobacteraceae</taxon>
        <taxon>Ktedonospora</taxon>
    </lineage>
</organism>
<dbReference type="GO" id="GO:0003700">
    <property type="term" value="F:DNA-binding transcription factor activity"/>
    <property type="evidence" value="ECO:0007669"/>
    <property type="project" value="InterPro"/>
</dbReference>
<feature type="domain" description="HTH arsR-type" evidence="4">
    <location>
        <begin position="4"/>
        <end position="98"/>
    </location>
</feature>
<keyword evidence="3" id="KW-0804">Transcription</keyword>
<evidence type="ECO:0000256" key="1">
    <source>
        <dbReference type="ARBA" id="ARBA00023015"/>
    </source>
</evidence>
<proteinExistence type="predicted"/>
<dbReference type="Gene3D" id="1.10.10.10">
    <property type="entry name" value="Winged helix-like DNA-binding domain superfamily/Winged helix DNA-binding domain"/>
    <property type="match status" value="1"/>
</dbReference>
<sequence length="121" mass="13497">MPTLQAQALTLKAKLYRGFADPSRLSILEALRAGPLTVSAIVEQTGLLRTNVSNHLRCLSDCDLVTSESQGRYTFYQLSHPKIAVLFSLTEEILQDIARGIYECANYTEEHPRVDGEKSEL</sequence>
<dbReference type="InterPro" id="IPR051081">
    <property type="entry name" value="HTH_MetalResp_TranReg"/>
</dbReference>
<evidence type="ECO:0000256" key="3">
    <source>
        <dbReference type="ARBA" id="ARBA00023163"/>
    </source>
</evidence>
<dbReference type="Pfam" id="PF01022">
    <property type="entry name" value="HTH_5"/>
    <property type="match status" value="1"/>
</dbReference>
<dbReference type="InterPro" id="IPR011991">
    <property type="entry name" value="ArsR-like_HTH"/>
</dbReference>
<reference evidence="5" key="1">
    <citation type="submission" date="2020-10" db="EMBL/GenBank/DDBJ databases">
        <title>Taxonomic study of unclassified bacteria belonging to the class Ktedonobacteria.</title>
        <authorList>
            <person name="Yabe S."/>
            <person name="Wang C.M."/>
            <person name="Zheng Y."/>
            <person name="Sakai Y."/>
            <person name="Cavaletti L."/>
            <person name="Monciardini P."/>
            <person name="Donadio S."/>
        </authorList>
    </citation>
    <scope>NUCLEOTIDE SEQUENCE</scope>
    <source>
        <strain evidence="5">SOSP1-1</strain>
    </source>
</reference>
<dbReference type="SMART" id="SM00418">
    <property type="entry name" value="HTH_ARSR"/>
    <property type="match status" value="1"/>
</dbReference>
<dbReference type="InterPro" id="IPR036388">
    <property type="entry name" value="WH-like_DNA-bd_sf"/>
</dbReference>
<accession>A0A8J3I2S4</accession>
<protein>
    <submittedName>
        <fullName evidence="5">Mercury resistance operon repressor MerR</fullName>
    </submittedName>
</protein>
<evidence type="ECO:0000313" key="5">
    <source>
        <dbReference type="EMBL" id="GHO47721.1"/>
    </source>
</evidence>
<evidence type="ECO:0000313" key="6">
    <source>
        <dbReference type="Proteomes" id="UP000612362"/>
    </source>
</evidence>
<keyword evidence="6" id="KW-1185">Reference proteome</keyword>
<keyword evidence="2" id="KW-0238">DNA-binding</keyword>
<evidence type="ECO:0000259" key="4">
    <source>
        <dbReference type="PROSITE" id="PS50987"/>
    </source>
</evidence>
<evidence type="ECO:0000256" key="2">
    <source>
        <dbReference type="ARBA" id="ARBA00023125"/>
    </source>
</evidence>
<dbReference type="SUPFAM" id="SSF46785">
    <property type="entry name" value="Winged helix' DNA-binding domain"/>
    <property type="match status" value="1"/>
</dbReference>
<gene>
    <name evidence="5" type="ORF">KSX_58840</name>
</gene>
<name>A0A8J3I2S4_9CHLR</name>
<comment type="caution">
    <text evidence="5">The sequence shown here is derived from an EMBL/GenBank/DDBJ whole genome shotgun (WGS) entry which is preliminary data.</text>
</comment>
<dbReference type="GO" id="GO:0003677">
    <property type="term" value="F:DNA binding"/>
    <property type="evidence" value="ECO:0007669"/>
    <property type="project" value="UniProtKB-KW"/>
</dbReference>
<dbReference type="AlphaFoldDB" id="A0A8J3I2S4"/>
<dbReference type="RefSeq" id="WP_220196962.1">
    <property type="nucleotide sequence ID" value="NZ_BNJF01000003.1"/>
</dbReference>
<dbReference type="InterPro" id="IPR036390">
    <property type="entry name" value="WH_DNA-bd_sf"/>
</dbReference>
<dbReference type="PROSITE" id="PS50987">
    <property type="entry name" value="HTH_ARSR_2"/>
    <property type="match status" value="1"/>
</dbReference>
<keyword evidence="1" id="KW-0805">Transcription regulation</keyword>
<dbReference type="InterPro" id="IPR001845">
    <property type="entry name" value="HTH_ArsR_DNA-bd_dom"/>
</dbReference>
<dbReference type="CDD" id="cd00090">
    <property type="entry name" value="HTH_ARSR"/>
    <property type="match status" value="1"/>
</dbReference>
<dbReference type="EMBL" id="BNJF01000003">
    <property type="protein sequence ID" value="GHO47721.1"/>
    <property type="molecule type" value="Genomic_DNA"/>
</dbReference>
<dbReference type="PRINTS" id="PR00778">
    <property type="entry name" value="HTHARSR"/>
</dbReference>
<dbReference type="PANTHER" id="PTHR33154:SF33">
    <property type="entry name" value="TRANSCRIPTIONAL REPRESSOR SDPR"/>
    <property type="match status" value="1"/>
</dbReference>